<evidence type="ECO:0000313" key="2">
    <source>
        <dbReference type="Proteomes" id="UP000003732"/>
    </source>
</evidence>
<dbReference type="RefSeq" id="WP_003104440.1">
    <property type="nucleotide sequence ID" value="NZ_AEUT02000001.1"/>
</dbReference>
<dbReference type="InterPro" id="IPR007731">
    <property type="entry name" value="DUF669"/>
</dbReference>
<dbReference type="EMBL" id="AEUT02000001">
    <property type="protein sequence ID" value="EGE54164.1"/>
    <property type="molecule type" value="Genomic_DNA"/>
</dbReference>
<sequence length="160" mass="18720">MAFTTDFSEVQEFKSFEEKFYEFIVKDAYEEPTQSGTNHSVTLELVVRNDVKQDMQNFRVWDRQYRLTATNKYNLKQLMGKASAFIGQEKNYATFEDFINDFKGRAAKGKIKLDNYNGKVTPKVQFFNKTDFPNIAHTWKEKTDSTGFSQADLKEDDLPF</sequence>
<reference evidence="1 2" key="1">
    <citation type="submission" date="2011-02" db="EMBL/GenBank/DDBJ databases">
        <authorList>
            <person name="Stanhope M.J."/>
            <person name="Durkin A.S."/>
            <person name="Hostetler J."/>
            <person name="Kim M."/>
            <person name="Radune D."/>
            <person name="Singh I."/>
            <person name="Town C.D."/>
        </authorList>
    </citation>
    <scope>NUCLEOTIDE SEQUENCE [LARGE SCALE GENOMIC DNA]</scope>
    <source>
        <strain evidence="1 2">NCFD 2020</strain>
    </source>
</reference>
<dbReference type="AlphaFoldDB" id="F1Z0R7"/>
<proteinExistence type="predicted"/>
<organism evidence="1 2">
    <name type="scientific">Streptococcus parauberis NCFD 2020</name>
    <dbReference type="NCBI Taxonomy" id="873447"/>
    <lineage>
        <taxon>Bacteria</taxon>
        <taxon>Bacillati</taxon>
        <taxon>Bacillota</taxon>
        <taxon>Bacilli</taxon>
        <taxon>Lactobacillales</taxon>
        <taxon>Streptococcaceae</taxon>
        <taxon>Streptococcus</taxon>
    </lineage>
</organism>
<evidence type="ECO:0000313" key="1">
    <source>
        <dbReference type="EMBL" id="EGE54164.1"/>
    </source>
</evidence>
<protein>
    <submittedName>
        <fullName evidence="1">Uncharacterized protein</fullName>
    </submittedName>
</protein>
<dbReference type="GeneID" id="61420386"/>
<name>F1Z0R7_9STRE</name>
<dbReference type="Pfam" id="PF05037">
    <property type="entry name" value="DUF669"/>
    <property type="match status" value="1"/>
</dbReference>
<accession>F1Z0R7</accession>
<dbReference type="HOGENOM" id="CLU_118528_1_0_9"/>
<gene>
    <name evidence="1" type="ORF">SPB_0711</name>
</gene>
<dbReference type="Proteomes" id="UP000003732">
    <property type="component" value="Unassembled WGS sequence"/>
</dbReference>
<comment type="caution">
    <text evidence="1">The sequence shown here is derived from an EMBL/GenBank/DDBJ whole genome shotgun (WGS) entry which is preliminary data.</text>
</comment>